<feature type="transmembrane region" description="Helical" evidence="5">
    <location>
        <begin position="284"/>
        <end position="308"/>
    </location>
</feature>
<dbReference type="PANTHER" id="PTHR43179:SF12">
    <property type="entry name" value="GALACTOFURANOSYLTRANSFERASE GLFT2"/>
    <property type="match status" value="1"/>
</dbReference>
<dbReference type="Pfam" id="PF13641">
    <property type="entry name" value="Glyco_tranf_2_3"/>
    <property type="match status" value="1"/>
</dbReference>
<keyword evidence="3" id="KW-0808">Transferase</keyword>
<accession>A0A1F7UKC7</accession>
<evidence type="ECO:0000313" key="6">
    <source>
        <dbReference type="EMBL" id="OGL78743.1"/>
    </source>
</evidence>
<evidence type="ECO:0000256" key="1">
    <source>
        <dbReference type="ARBA" id="ARBA00006739"/>
    </source>
</evidence>
<protein>
    <recommendedName>
        <fullName evidence="8">Glycosyltransferase 2-like domain-containing protein</fullName>
    </recommendedName>
</protein>
<dbReference type="Proteomes" id="UP000176603">
    <property type="component" value="Unassembled WGS sequence"/>
</dbReference>
<keyword evidence="5" id="KW-1133">Transmembrane helix</keyword>
<evidence type="ECO:0000313" key="7">
    <source>
        <dbReference type="Proteomes" id="UP000176603"/>
    </source>
</evidence>
<dbReference type="STRING" id="1802399.A3E39_01105"/>
<proteinExistence type="inferred from homology"/>
<evidence type="ECO:0000256" key="5">
    <source>
        <dbReference type="SAM" id="Phobius"/>
    </source>
</evidence>
<reference evidence="6 7" key="1">
    <citation type="journal article" date="2016" name="Nat. Commun.">
        <title>Thousands of microbial genomes shed light on interconnected biogeochemical processes in an aquifer system.</title>
        <authorList>
            <person name="Anantharaman K."/>
            <person name="Brown C.T."/>
            <person name="Hug L.A."/>
            <person name="Sharon I."/>
            <person name="Castelle C.J."/>
            <person name="Probst A.J."/>
            <person name="Thomas B.C."/>
            <person name="Singh A."/>
            <person name="Wilkins M.J."/>
            <person name="Karaoz U."/>
            <person name="Brodie E.L."/>
            <person name="Williams K.H."/>
            <person name="Hubbard S.S."/>
            <person name="Banfield J.F."/>
        </authorList>
    </citation>
    <scope>NUCLEOTIDE SEQUENCE [LARGE SCALE GENOMIC DNA]</scope>
</reference>
<keyword evidence="5" id="KW-0812">Transmembrane</keyword>
<sequence length="389" mass="43831">MNDREQGTGNREPGTGNGERGTPPCSNFPVSGFRFPVPVVDVIVVTWNARPYLEELVRGLCVVDYPRDAFTVHIVDNASSDGSADYVKSVLANPPENLPKVVLHEPGSNTGFAAGNNLVMRTSTADYCYLLNHDAAFEEGSLREAVAVAEAHPNAGSVQSLLVLMQDPTTINSTGNDIHFAAFGYCRGYKQPVSEAPGDVQPIAYASGAGVLYRNSVLREVGLLDETLFAYHEDLDLGWRMMIAGHDNLLAPKSTLRHRYEFSRSVKKWYWMERNRWAVFLMNYRLGTIILTLPAMFVIEIATWLFAIKGGWIKEKGRATAWFFKPSTWRYIVSTRRKTRSLRKRSDREILKRFVSAIAYQDVESPFMRKVANPLMETYFAVLKFIVVW</sequence>
<evidence type="ECO:0000256" key="3">
    <source>
        <dbReference type="ARBA" id="ARBA00022679"/>
    </source>
</evidence>
<comment type="caution">
    <text evidence="6">The sequence shown here is derived from an EMBL/GenBank/DDBJ whole genome shotgun (WGS) entry which is preliminary data.</text>
</comment>
<evidence type="ECO:0008006" key="8">
    <source>
        <dbReference type="Google" id="ProtNLM"/>
    </source>
</evidence>
<dbReference type="EMBL" id="MGEH01000024">
    <property type="protein sequence ID" value="OGL78743.1"/>
    <property type="molecule type" value="Genomic_DNA"/>
</dbReference>
<dbReference type="GO" id="GO:0016757">
    <property type="term" value="F:glycosyltransferase activity"/>
    <property type="evidence" value="ECO:0007669"/>
    <property type="project" value="UniProtKB-KW"/>
</dbReference>
<dbReference type="Gene3D" id="3.90.550.10">
    <property type="entry name" value="Spore Coat Polysaccharide Biosynthesis Protein SpsA, Chain A"/>
    <property type="match status" value="1"/>
</dbReference>
<dbReference type="AlphaFoldDB" id="A0A1F7UKC7"/>
<organism evidence="6 7">
    <name type="scientific">Candidatus Uhrbacteria bacterium RIFCSPHIGHO2_12_FULL_60_25</name>
    <dbReference type="NCBI Taxonomy" id="1802399"/>
    <lineage>
        <taxon>Bacteria</taxon>
        <taxon>Candidatus Uhriibacteriota</taxon>
    </lineage>
</organism>
<dbReference type="InterPro" id="IPR029044">
    <property type="entry name" value="Nucleotide-diphossugar_trans"/>
</dbReference>
<dbReference type="PANTHER" id="PTHR43179">
    <property type="entry name" value="RHAMNOSYLTRANSFERASE WBBL"/>
    <property type="match status" value="1"/>
</dbReference>
<gene>
    <name evidence="6" type="ORF">A3E39_01105</name>
</gene>
<keyword evidence="2" id="KW-0328">Glycosyltransferase</keyword>
<keyword evidence="5" id="KW-0472">Membrane</keyword>
<evidence type="ECO:0000256" key="4">
    <source>
        <dbReference type="SAM" id="MobiDB-lite"/>
    </source>
</evidence>
<dbReference type="CDD" id="cd04186">
    <property type="entry name" value="GT_2_like_c"/>
    <property type="match status" value="1"/>
</dbReference>
<evidence type="ECO:0000256" key="2">
    <source>
        <dbReference type="ARBA" id="ARBA00022676"/>
    </source>
</evidence>
<comment type="similarity">
    <text evidence="1">Belongs to the glycosyltransferase 2 family.</text>
</comment>
<name>A0A1F7UKC7_9BACT</name>
<feature type="region of interest" description="Disordered" evidence="4">
    <location>
        <begin position="1"/>
        <end position="25"/>
    </location>
</feature>
<dbReference type="SUPFAM" id="SSF53448">
    <property type="entry name" value="Nucleotide-diphospho-sugar transferases"/>
    <property type="match status" value="1"/>
</dbReference>